<accession>A0A433RYF3</accession>
<evidence type="ECO:0000256" key="1">
    <source>
        <dbReference type="SAM" id="Phobius"/>
    </source>
</evidence>
<comment type="caution">
    <text evidence="2">The sequence shown here is derived from an EMBL/GenBank/DDBJ whole genome shotgun (WGS) entry which is preliminary data.</text>
</comment>
<feature type="transmembrane region" description="Helical" evidence="1">
    <location>
        <begin position="20"/>
        <end position="42"/>
    </location>
</feature>
<reference evidence="2 3" key="1">
    <citation type="submission" date="2014-11" db="EMBL/GenBank/DDBJ databases">
        <title>Genome sequence and analysis of novel Kurthia sp.</title>
        <authorList>
            <person name="Lawson J.N."/>
            <person name="Gonzalez J.E."/>
            <person name="Rinauldi L."/>
            <person name="Xuan Z."/>
            <person name="Firman A."/>
            <person name="Shaddox L."/>
            <person name="Trudeau A."/>
            <person name="Shah S."/>
            <person name="Reiman D."/>
        </authorList>
    </citation>
    <scope>NUCLEOTIDE SEQUENCE [LARGE SCALE GENOMIC DNA]</scope>
    <source>
        <strain evidence="2 3">3B1D</strain>
    </source>
</reference>
<evidence type="ECO:0000313" key="3">
    <source>
        <dbReference type="Proteomes" id="UP000288623"/>
    </source>
</evidence>
<keyword evidence="3" id="KW-1185">Reference proteome</keyword>
<keyword evidence="1" id="KW-1133">Transmembrane helix</keyword>
<dbReference type="AlphaFoldDB" id="A0A433RYF3"/>
<sequence length="61" mass="6962">MEENWKLGSEDQLVRVNGIFGMISSSMMPIEILVFAFNRSFIQADHPLKKESEATKQFDIG</sequence>
<dbReference type="Proteomes" id="UP000288623">
    <property type="component" value="Unassembled WGS sequence"/>
</dbReference>
<keyword evidence="1" id="KW-0812">Transmembrane</keyword>
<dbReference type="EMBL" id="JTFC01000005">
    <property type="protein sequence ID" value="RUS58318.1"/>
    <property type="molecule type" value="Genomic_DNA"/>
</dbReference>
<proteinExistence type="predicted"/>
<name>A0A433RYF3_9BACL</name>
<protein>
    <submittedName>
        <fullName evidence="2">Uncharacterized protein</fullName>
    </submittedName>
</protein>
<gene>
    <name evidence="2" type="ORF">QI30_00970</name>
</gene>
<organism evidence="2 3">
    <name type="scientific">Candidatus Kurthia intestinigallinarum</name>
    <dbReference type="NCBI Taxonomy" id="1562256"/>
    <lineage>
        <taxon>Bacteria</taxon>
        <taxon>Bacillati</taxon>
        <taxon>Bacillota</taxon>
        <taxon>Bacilli</taxon>
        <taxon>Bacillales</taxon>
        <taxon>Caryophanaceae</taxon>
        <taxon>Kurthia</taxon>
    </lineage>
</organism>
<evidence type="ECO:0000313" key="2">
    <source>
        <dbReference type="EMBL" id="RUS58318.1"/>
    </source>
</evidence>
<keyword evidence="1" id="KW-0472">Membrane</keyword>